<accession>A0A2G5VKK3</accession>
<reference evidence="3" key="1">
    <citation type="submission" date="2017-10" db="EMBL/GenBank/DDBJ databases">
        <title>Rapid genome shrinkage in a self-fertile nematode reveals novel sperm competition proteins.</title>
        <authorList>
            <person name="Yin D."/>
            <person name="Schwarz E.M."/>
            <person name="Thomas C.G."/>
            <person name="Felde R.L."/>
            <person name="Korf I.F."/>
            <person name="Cutter A.D."/>
            <person name="Schartner C.M."/>
            <person name="Ralston E.J."/>
            <person name="Meyer B.J."/>
            <person name="Haag E.S."/>
        </authorList>
    </citation>
    <scope>NUCLEOTIDE SEQUENCE [LARGE SCALE GENOMIC DNA]</scope>
    <source>
        <strain evidence="3">JU1422</strain>
    </source>
</reference>
<comment type="caution">
    <text evidence="2">The sequence shown here is derived from an EMBL/GenBank/DDBJ whole genome shotgun (WGS) entry which is preliminary data.</text>
</comment>
<organism evidence="2 3">
    <name type="scientific">Caenorhabditis nigoni</name>
    <dbReference type="NCBI Taxonomy" id="1611254"/>
    <lineage>
        <taxon>Eukaryota</taxon>
        <taxon>Metazoa</taxon>
        <taxon>Ecdysozoa</taxon>
        <taxon>Nematoda</taxon>
        <taxon>Chromadorea</taxon>
        <taxon>Rhabditida</taxon>
        <taxon>Rhabditina</taxon>
        <taxon>Rhabditomorpha</taxon>
        <taxon>Rhabditoidea</taxon>
        <taxon>Rhabditidae</taxon>
        <taxon>Peloderinae</taxon>
        <taxon>Caenorhabditis</taxon>
    </lineage>
</organism>
<keyword evidence="3" id="KW-1185">Reference proteome</keyword>
<proteinExistence type="predicted"/>
<protein>
    <submittedName>
        <fullName evidence="2">Uncharacterized protein</fullName>
    </submittedName>
</protein>
<evidence type="ECO:0000256" key="1">
    <source>
        <dbReference type="SAM" id="MobiDB-lite"/>
    </source>
</evidence>
<feature type="compositionally biased region" description="Polar residues" evidence="1">
    <location>
        <begin position="46"/>
        <end position="55"/>
    </location>
</feature>
<feature type="region of interest" description="Disordered" evidence="1">
    <location>
        <begin position="44"/>
        <end position="74"/>
    </location>
</feature>
<dbReference type="STRING" id="1611254.A0A2G5VKK3"/>
<dbReference type="Proteomes" id="UP000230233">
    <property type="component" value="Chromosome I"/>
</dbReference>
<sequence length="389" mass="42056">MTTAAEHPIYIDQGNVGVNEVVVHNSEHTVQSASIIFEEDADSRDSGVSMTSCSGDKNDIMESSGIVDSSKTEPRQMCLSLSPINDRMTTGTRMLGAMAGGAIGSRLWSRTIPSFNFSSTPLMAMLGVPTTTGSGINIQPASQSGNTVIPPPKFPAQQNINQKNMVLAYDLSSVKLPDNSTDFYFVEDTVTISVSINYFGRKQEHKQFTLTVSNGTIGTCMEMTAEPGNGNTIIVKGETRFSEPGVHQFSIKLLDRLVGEFHRTVKPKITVYVPCSSTVTNRANTPVAIAGHNVDDYRVLYSGGVIRPGALIPQNGRIRIRDIVDSARFSYLNVLLDHKTKVLGLATESDGLKYSGTFKFWIYASTAAIALPDVDLMTCDASIPILSAL</sequence>
<dbReference type="EMBL" id="PDUG01000001">
    <property type="protein sequence ID" value="PIC52201.1"/>
    <property type="molecule type" value="Genomic_DNA"/>
</dbReference>
<evidence type="ECO:0000313" key="2">
    <source>
        <dbReference type="EMBL" id="PIC52201.1"/>
    </source>
</evidence>
<dbReference type="AlphaFoldDB" id="A0A2G5VKK3"/>
<evidence type="ECO:0000313" key="3">
    <source>
        <dbReference type="Proteomes" id="UP000230233"/>
    </source>
</evidence>
<gene>
    <name evidence="2" type="primary">Cnig_chr_I.g2407</name>
    <name evidence="2" type="ORF">B9Z55_002407</name>
</gene>
<name>A0A2G5VKK3_9PELO</name>